<gene>
    <name evidence="1" type="ORF">SAMN04487928_105163</name>
</gene>
<dbReference type="RefSeq" id="WP_074885247.1">
    <property type="nucleotide sequence ID" value="NZ_FOXO01000005.1"/>
</dbReference>
<dbReference type="OrthoDB" id="2004769at2"/>
<dbReference type="Proteomes" id="UP000182624">
    <property type="component" value="Unassembled WGS sequence"/>
</dbReference>
<protein>
    <recommendedName>
        <fullName evidence="3">DUF1232 domain-containing protein</fullName>
    </recommendedName>
</protein>
<keyword evidence="2" id="KW-1185">Reference proteome</keyword>
<evidence type="ECO:0000313" key="1">
    <source>
        <dbReference type="EMBL" id="SFP66634.1"/>
    </source>
</evidence>
<proteinExistence type="predicted"/>
<evidence type="ECO:0000313" key="2">
    <source>
        <dbReference type="Proteomes" id="UP000182624"/>
    </source>
</evidence>
<dbReference type="AlphaFoldDB" id="A0A1I5S7F4"/>
<dbReference type="EMBL" id="FOXO01000005">
    <property type="protein sequence ID" value="SFP66634.1"/>
    <property type="molecule type" value="Genomic_DNA"/>
</dbReference>
<name>A0A1I5S7F4_9FIRM</name>
<organism evidence="1 2">
    <name type="scientific">Butyrivibrio proteoclasticus</name>
    <dbReference type="NCBI Taxonomy" id="43305"/>
    <lineage>
        <taxon>Bacteria</taxon>
        <taxon>Bacillati</taxon>
        <taxon>Bacillota</taxon>
        <taxon>Clostridia</taxon>
        <taxon>Lachnospirales</taxon>
        <taxon>Lachnospiraceae</taxon>
        <taxon>Butyrivibrio</taxon>
    </lineage>
</organism>
<sequence>MNGFWKGFIVAMLIVYVISPVDLIPGPVDDIVLVFLSYVASRRKNLVEKSDDERIEVIDADGREL</sequence>
<accession>A0A1I5S7F4</accession>
<reference evidence="2" key="1">
    <citation type="submission" date="2016-10" db="EMBL/GenBank/DDBJ databases">
        <authorList>
            <person name="Varghese N."/>
            <person name="Submissions S."/>
        </authorList>
    </citation>
    <scope>NUCLEOTIDE SEQUENCE [LARGE SCALE GENOMIC DNA]</scope>
    <source>
        <strain evidence="2">P18</strain>
    </source>
</reference>
<evidence type="ECO:0008006" key="3">
    <source>
        <dbReference type="Google" id="ProtNLM"/>
    </source>
</evidence>